<accession>A0A3S3R0Z5</accession>
<reference evidence="1 2" key="1">
    <citation type="submission" date="2017-01" db="EMBL/GenBank/DDBJ databases">
        <title>The cable genome- insights into the physiology and evolution of filamentous bacteria capable of sulfide oxidation via long distance electron transfer.</title>
        <authorList>
            <person name="Schreiber L."/>
            <person name="Bjerg J.T."/>
            <person name="Boggild A."/>
            <person name="Van De Vossenberg J."/>
            <person name="Meysman F."/>
            <person name="Nielsen L.P."/>
            <person name="Schramm A."/>
            <person name="Kjeldsen K.U."/>
        </authorList>
    </citation>
    <scope>NUCLEOTIDE SEQUENCE [LARGE SCALE GENOMIC DNA]</scope>
    <source>
        <strain evidence="1">MCF</strain>
    </source>
</reference>
<keyword evidence="2" id="KW-1185">Reference proteome</keyword>
<dbReference type="Proteomes" id="UP000287853">
    <property type="component" value="Unassembled WGS sequence"/>
</dbReference>
<comment type="caution">
    <text evidence="1">The sequence shown here is derived from an EMBL/GenBank/DDBJ whole genome shotgun (WGS) entry which is preliminary data.</text>
</comment>
<name>A0A3S3R0Z5_9BACT</name>
<dbReference type="EMBL" id="MTKO01000032">
    <property type="protein sequence ID" value="RWX47548.1"/>
    <property type="molecule type" value="Genomic_DNA"/>
</dbReference>
<proteinExistence type="predicted"/>
<gene>
    <name evidence="1" type="ORF">H206_06294</name>
</gene>
<protein>
    <submittedName>
        <fullName evidence="1">Uncharacterized protein</fullName>
    </submittedName>
</protein>
<dbReference type="AlphaFoldDB" id="A0A3S3R0Z5"/>
<evidence type="ECO:0000313" key="2">
    <source>
        <dbReference type="Proteomes" id="UP000287853"/>
    </source>
</evidence>
<organism evidence="1 2">
    <name type="scientific">Candidatus Electrothrix aarhusensis</name>
    <dbReference type="NCBI Taxonomy" id="1859131"/>
    <lineage>
        <taxon>Bacteria</taxon>
        <taxon>Pseudomonadati</taxon>
        <taxon>Thermodesulfobacteriota</taxon>
        <taxon>Desulfobulbia</taxon>
        <taxon>Desulfobulbales</taxon>
        <taxon>Desulfobulbaceae</taxon>
        <taxon>Candidatus Electrothrix</taxon>
    </lineage>
</organism>
<evidence type="ECO:0000313" key="1">
    <source>
        <dbReference type="EMBL" id="RWX47548.1"/>
    </source>
</evidence>
<sequence>MRSPWSVSRTIWLHRRQNTATWGFRRSAS</sequence>